<dbReference type="InterPro" id="IPR007627">
    <property type="entry name" value="RNA_pol_sigma70_r2"/>
</dbReference>
<name>A0A1I7NUD8_9HYPH</name>
<organism evidence="7 8">
    <name type="scientific">Hyphomicrobium facile</name>
    <dbReference type="NCBI Taxonomy" id="51670"/>
    <lineage>
        <taxon>Bacteria</taxon>
        <taxon>Pseudomonadati</taxon>
        <taxon>Pseudomonadota</taxon>
        <taxon>Alphaproteobacteria</taxon>
        <taxon>Hyphomicrobiales</taxon>
        <taxon>Hyphomicrobiaceae</taxon>
        <taxon>Hyphomicrobium</taxon>
    </lineage>
</organism>
<evidence type="ECO:0000256" key="3">
    <source>
        <dbReference type="ARBA" id="ARBA00023082"/>
    </source>
</evidence>
<reference evidence="8" key="1">
    <citation type="submission" date="2016-10" db="EMBL/GenBank/DDBJ databases">
        <authorList>
            <person name="Varghese N."/>
            <person name="Submissions S."/>
        </authorList>
    </citation>
    <scope>NUCLEOTIDE SEQUENCE [LARGE SCALE GENOMIC DNA]</scope>
    <source>
        <strain evidence="8">DSM 1565</strain>
    </source>
</reference>
<keyword evidence="3" id="KW-0731">Sigma factor</keyword>
<evidence type="ECO:0000259" key="5">
    <source>
        <dbReference type="Pfam" id="PF04542"/>
    </source>
</evidence>
<dbReference type="Pfam" id="PF08281">
    <property type="entry name" value="Sigma70_r4_2"/>
    <property type="match status" value="1"/>
</dbReference>
<feature type="domain" description="RNA polymerase sigma-70 region 2" evidence="5">
    <location>
        <begin position="14"/>
        <end position="79"/>
    </location>
</feature>
<accession>A0A1I7NUD8</accession>
<dbReference type="STRING" id="51670.SAMN04488557_3617"/>
<gene>
    <name evidence="7" type="ORF">SAMN04488557_3617</name>
</gene>
<dbReference type="InterPro" id="IPR036388">
    <property type="entry name" value="WH-like_DNA-bd_sf"/>
</dbReference>
<comment type="similarity">
    <text evidence="1">Belongs to the sigma-70 factor family. ECF subfamily.</text>
</comment>
<dbReference type="PANTHER" id="PTHR43133">
    <property type="entry name" value="RNA POLYMERASE ECF-TYPE SIGMA FACTO"/>
    <property type="match status" value="1"/>
</dbReference>
<dbReference type="SUPFAM" id="SSF88946">
    <property type="entry name" value="Sigma2 domain of RNA polymerase sigma factors"/>
    <property type="match status" value="1"/>
</dbReference>
<protein>
    <submittedName>
        <fullName evidence="7">RNA polymerase sigma-70 factor, ECF subfamily</fullName>
    </submittedName>
</protein>
<evidence type="ECO:0000256" key="4">
    <source>
        <dbReference type="ARBA" id="ARBA00023163"/>
    </source>
</evidence>
<dbReference type="NCBIfam" id="TIGR02937">
    <property type="entry name" value="sigma70-ECF"/>
    <property type="match status" value="1"/>
</dbReference>
<dbReference type="AlphaFoldDB" id="A0A1I7NUD8"/>
<evidence type="ECO:0000256" key="1">
    <source>
        <dbReference type="ARBA" id="ARBA00010641"/>
    </source>
</evidence>
<dbReference type="EMBL" id="FPCH01000003">
    <property type="protein sequence ID" value="SFV38208.1"/>
    <property type="molecule type" value="Genomic_DNA"/>
</dbReference>
<keyword evidence="2" id="KW-0805">Transcription regulation</keyword>
<dbReference type="InterPro" id="IPR013324">
    <property type="entry name" value="RNA_pol_sigma_r3/r4-like"/>
</dbReference>
<dbReference type="InterPro" id="IPR039425">
    <property type="entry name" value="RNA_pol_sigma-70-like"/>
</dbReference>
<keyword evidence="8" id="KW-1185">Reference proteome</keyword>
<dbReference type="PANTHER" id="PTHR43133:SF62">
    <property type="entry name" value="RNA POLYMERASE SIGMA FACTOR SIGZ"/>
    <property type="match status" value="1"/>
</dbReference>
<dbReference type="InterPro" id="IPR013249">
    <property type="entry name" value="RNA_pol_sigma70_r4_t2"/>
</dbReference>
<dbReference type="GO" id="GO:0003677">
    <property type="term" value="F:DNA binding"/>
    <property type="evidence" value="ECO:0007669"/>
    <property type="project" value="InterPro"/>
</dbReference>
<dbReference type="GO" id="GO:0006352">
    <property type="term" value="P:DNA-templated transcription initiation"/>
    <property type="evidence" value="ECO:0007669"/>
    <property type="project" value="InterPro"/>
</dbReference>
<dbReference type="Gene3D" id="1.10.10.10">
    <property type="entry name" value="Winged helix-like DNA-binding domain superfamily/Winged helix DNA-binding domain"/>
    <property type="match status" value="1"/>
</dbReference>
<dbReference type="InterPro" id="IPR014284">
    <property type="entry name" value="RNA_pol_sigma-70_dom"/>
</dbReference>
<evidence type="ECO:0000313" key="7">
    <source>
        <dbReference type="EMBL" id="SFV38208.1"/>
    </source>
</evidence>
<dbReference type="Pfam" id="PF04542">
    <property type="entry name" value="Sigma70_r2"/>
    <property type="match status" value="1"/>
</dbReference>
<feature type="domain" description="RNA polymerase sigma factor 70 region 4 type 2" evidence="6">
    <location>
        <begin position="111"/>
        <end position="163"/>
    </location>
</feature>
<evidence type="ECO:0000256" key="2">
    <source>
        <dbReference type="ARBA" id="ARBA00023015"/>
    </source>
</evidence>
<dbReference type="SUPFAM" id="SSF88659">
    <property type="entry name" value="Sigma3 and sigma4 domains of RNA polymerase sigma factors"/>
    <property type="match status" value="1"/>
</dbReference>
<evidence type="ECO:0000259" key="6">
    <source>
        <dbReference type="Pfam" id="PF08281"/>
    </source>
</evidence>
<dbReference type="Proteomes" id="UP000199423">
    <property type="component" value="Unassembled WGS sequence"/>
</dbReference>
<proteinExistence type="inferred from homology"/>
<dbReference type="GO" id="GO:0016987">
    <property type="term" value="F:sigma factor activity"/>
    <property type="evidence" value="ECO:0007669"/>
    <property type="project" value="UniProtKB-KW"/>
</dbReference>
<sequence>MARQDRAAFAEVYAATSAKLYGIVLRILRRRDIADEVLQEVYVKIWERAGDFRSERASPIAWMAAIARNRALDEVRRKSPVSIEDHPEIQDFPSGDETGLAAVMRGEDSKRLADCLARLEADRRQMVVLAYCEGLSREEELATKYDQPVNTIKTWLRRSLAQLKGCLSS</sequence>
<evidence type="ECO:0000313" key="8">
    <source>
        <dbReference type="Proteomes" id="UP000199423"/>
    </source>
</evidence>
<dbReference type="Gene3D" id="1.10.1740.10">
    <property type="match status" value="1"/>
</dbReference>
<dbReference type="InterPro" id="IPR013325">
    <property type="entry name" value="RNA_pol_sigma_r2"/>
</dbReference>
<keyword evidence="4" id="KW-0804">Transcription</keyword>